<keyword evidence="3" id="KW-1185">Reference proteome</keyword>
<dbReference type="GO" id="GO:0015666">
    <property type="term" value="F:restriction endodeoxyribonuclease activity"/>
    <property type="evidence" value="ECO:0007669"/>
    <property type="project" value="TreeGrafter"/>
</dbReference>
<dbReference type="PANTHER" id="PTHR30015">
    <property type="entry name" value="MRR RESTRICTION SYSTEM PROTEIN"/>
    <property type="match status" value="1"/>
</dbReference>
<dbReference type="InterPro" id="IPR007560">
    <property type="entry name" value="Restrct_endonuc_IV_Mrr"/>
</dbReference>
<evidence type="ECO:0000313" key="2">
    <source>
        <dbReference type="EMBL" id="GIO34657.1"/>
    </source>
</evidence>
<sequence>MSEMDTIYDEFIAEEKLKQGTKYEKMAAVVFKVLNQNNVVVHDLTLRGDGKKTGHQIDVTVQNPGLNVSKRILIECKDYDSKVGISIVRDFFGAVSQIKPDEAFVVTTVGYTRGARDFAEDEGIKLAILRGFKEEDWEGRIKTIHIQATVIFRNTPKLSWIAANEQEIEKFHAQANPEEVNKTQDTRTRSTYFYDQAGNPLEDLQSALQPIFDRLPRNPDAPTTGRHEFGEVKYVKMAGVLVGIKGFEYEYTSSQSTIETVIDQGNKVALLIFKVLDDEFDKIIFDQDLDKWTFNDDGEVTPKKSKPPV</sequence>
<evidence type="ECO:0000313" key="3">
    <source>
        <dbReference type="Proteomes" id="UP000679779"/>
    </source>
</evidence>
<dbReference type="GO" id="GO:0003677">
    <property type="term" value="F:DNA binding"/>
    <property type="evidence" value="ECO:0007669"/>
    <property type="project" value="InterPro"/>
</dbReference>
<comment type="caution">
    <text evidence="2">The sequence shown here is derived from an EMBL/GenBank/DDBJ whole genome shotgun (WGS) entry which is preliminary data.</text>
</comment>
<dbReference type="PANTHER" id="PTHR30015:SF7">
    <property type="entry name" value="TYPE IV METHYL-DIRECTED RESTRICTION ENZYME ECOKMRR"/>
    <property type="match status" value="1"/>
</dbReference>
<dbReference type="InterPro" id="IPR011335">
    <property type="entry name" value="Restrct_endonuc-II-like"/>
</dbReference>
<dbReference type="EMBL" id="BORQ01000012">
    <property type="protein sequence ID" value="GIO34657.1"/>
    <property type="molecule type" value="Genomic_DNA"/>
</dbReference>
<feature type="domain" description="Restriction endonuclease type IV Mrr" evidence="1">
    <location>
        <begin position="26"/>
        <end position="126"/>
    </location>
</feature>
<dbReference type="Pfam" id="PF04471">
    <property type="entry name" value="Mrr_cat"/>
    <property type="match status" value="1"/>
</dbReference>
<dbReference type="RefSeq" id="WP_160045586.1">
    <property type="nucleotide sequence ID" value="NZ_BORQ01000012.1"/>
</dbReference>
<proteinExistence type="predicted"/>
<dbReference type="SUPFAM" id="SSF52980">
    <property type="entry name" value="Restriction endonuclease-like"/>
    <property type="match status" value="1"/>
</dbReference>
<organism evidence="2 3">
    <name type="scientific">Paenibacillus albilobatus</name>
    <dbReference type="NCBI Taxonomy" id="2716884"/>
    <lineage>
        <taxon>Bacteria</taxon>
        <taxon>Bacillati</taxon>
        <taxon>Bacillota</taxon>
        <taxon>Bacilli</taxon>
        <taxon>Bacillales</taxon>
        <taxon>Paenibacillaceae</taxon>
        <taxon>Paenibacillus</taxon>
    </lineage>
</organism>
<reference evidence="2" key="1">
    <citation type="submission" date="2021-03" db="EMBL/GenBank/DDBJ databases">
        <title>Antimicrobial resistance genes in bacteria isolated from Japanese honey, and their potential for conferring macrolide and lincosamide resistance in the American foulbrood pathogen Paenibacillus larvae.</title>
        <authorList>
            <person name="Okamoto M."/>
            <person name="Kumagai M."/>
            <person name="Kanamori H."/>
            <person name="Takamatsu D."/>
        </authorList>
    </citation>
    <scope>NUCLEOTIDE SEQUENCE</scope>
    <source>
        <strain evidence="2">J2TS6</strain>
    </source>
</reference>
<dbReference type="InterPro" id="IPR052906">
    <property type="entry name" value="Type_IV_Methyl-Rstrct_Enzyme"/>
</dbReference>
<dbReference type="Proteomes" id="UP000679779">
    <property type="component" value="Unassembled WGS sequence"/>
</dbReference>
<dbReference type="GO" id="GO:0009307">
    <property type="term" value="P:DNA restriction-modification system"/>
    <property type="evidence" value="ECO:0007669"/>
    <property type="project" value="InterPro"/>
</dbReference>
<gene>
    <name evidence="2" type="ORF">J2TS6_57980</name>
</gene>
<protein>
    <recommendedName>
        <fullName evidence="1">Restriction endonuclease type IV Mrr domain-containing protein</fullName>
    </recommendedName>
</protein>
<evidence type="ECO:0000259" key="1">
    <source>
        <dbReference type="Pfam" id="PF04471"/>
    </source>
</evidence>
<dbReference type="AlphaFoldDB" id="A0A919XQ24"/>
<dbReference type="Gene3D" id="3.40.1350.10">
    <property type="match status" value="1"/>
</dbReference>
<name>A0A919XQ24_9BACL</name>
<accession>A0A919XQ24</accession>
<dbReference type="InterPro" id="IPR011856">
    <property type="entry name" value="tRNA_endonuc-like_dom_sf"/>
</dbReference>